<comment type="caution">
    <text evidence="1">The sequence shown here is derived from an EMBL/GenBank/DDBJ whole genome shotgun (WGS) entry which is preliminary data.</text>
</comment>
<dbReference type="AlphaFoldDB" id="I2GFB1"/>
<protein>
    <submittedName>
        <fullName evidence="1">Uncharacterized protein</fullName>
    </submittedName>
</protein>
<evidence type="ECO:0000313" key="1">
    <source>
        <dbReference type="EMBL" id="CCH52586.1"/>
    </source>
</evidence>
<organism evidence="1 2">
    <name type="scientific">Fibrisoma limi BUZ 3</name>
    <dbReference type="NCBI Taxonomy" id="1185876"/>
    <lineage>
        <taxon>Bacteria</taxon>
        <taxon>Pseudomonadati</taxon>
        <taxon>Bacteroidota</taxon>
        <taxon>Cytophagia</taxon>
        <taxon>Cytophagales</taxon>
        <taxon>Spirosomataceae</taxon>
        <taxon>Fibrisoma</taxon>
    </lineage>
</organism>
<proteinExistence type="predicted"/>
<sequence>MCGGEPVRVGALRVLPYSEVTRSAVRNQQKYDW</sequence>
<reference evidence="1 2" key="1">
    <citation type="journal article" date="2012" name="J. Bacteriol.">
        <title>Genome Sequence of the Filamentous Bacterium Fibrisoma limi BUZ 3T.</title>
        <authorList>
            <person name="Filippini M."/>
            <person name="Qi W."/>
            <person name="Jaenicke S."/>
            <person name="Goesmann A."/>
            <person name="Smits T.H."/>
            <person name="Bagheri H.C."/>
        </authorList>
    </citation>
    <scope>NUCLEOTIDE SEQUENCE [LARGE SCALE GENOMIC DNA]</scope>
    <source>
        <strain evidence="2">BUZ 3T</strain>
    </source>
</reference>
<dbReference type="Proteomes" id="UP000009309">
    <property type="component" value="Unassembled WGS sequence"/>
</dbReference>
<keyword evidence="2" id="KW-1185">Reference proteome</keyword>
<evidence type="ECO:0000313" key="2">
    <source>
        <dbReference type="Proteomes" id="UP000009309"/>
    </source>
</evidence>
<dbReference type="EMBL" id="CAIT01000005">
    <property type="protein sequence ID" value="CCH52586.1"/>
    <property type="molecule type" value="Genomic_DNA"/>
</dbReference>
<name>I2GFB1_9BACT</name>
<gene>
    <name evidence="1" type="ORF">BN8_01598</name>
</gene>
<accession>I2GFB1</accession>